<dbReference type="InterPro" id="IPR004443">
    <property type="entry name" value="YjeF_N_dom"/>
</dbReference>
<keyword evidence="11 18" id="KW-0413">Isomerase</keyword>
<evidence type="ECO:0000256" key="12">
    <source>
        <dbReference type="ARBA" id="ARBA00023239"/>
    </source>
</evidence>
<dbReference type="RefSeq" id="WP_252660997.1">
    <property type="nucleotide sequence ID" value="NZ_CP098611.1"/>
</dbReference>
<evidence type="ECO:0000256" key="7">
    <source>
        <dbReference type="ARBA" id="ARBA00022840"/>
    </source>
</evidence>
<comment type="caution">
    <text evidence="17">Lacks conserved residue(s) required for the propagation of feature annotation.</text>
</comment>
<evidence type="ECO:0000256" key="3">
    <source>
        <dbReference type="ARBA" id="ARBA00006001"/>
    </source>
</evidence>
<keyword evidence="5 18" id="KW-0479">Metal-binding</keyword>
<keyword evidence="10 17" id="KW-0520">NAD</keyword>
<comment type="subunit">
    <text evidence="17">Homotetramer.</text>
</comment>
<feature type="domain" description="YjeF C-terminal" evidence="20">
    <location>
        <begin position="233"/>
        <end position="518"/>
    </location>
</feature>
<evidence type="ECO:0000256" key="4">
    <source>
        <dbReference type="ARBA" id="ARBA00009524"/>
    </source>
</evidence>
<feature type="binding site" evidence="17">
    <location>
        <position position="336"/>
    </location>
    <ligand>
        <name>(6S)-NADPHX</name>
        <dbReference type="ChEBI" id="CHEBI:64076"/>
    </ligand>
</feature>
<evidence type="ECO:0000256" key="5">
    <source>
        <dbReference type="ARBA" id="ARBA00022723"/>
    </source>
</evidence>
<feature type="binding site" evidence="18">
    <location>
        <position position="69"/>
    </location>
    <ligand>
        <name>K(+)</name>
        <dbReference type="ChEBI" id="CHEBI:29103"/>
    </ligand>
</feature>
<comment type="cofactor">
    <cofactor evidence="17">
        <name>Mg(2+)</name>
        <dbReference type="ChEBI" id="CHEBI:18420"/>
    </cofactor>
</comment>
<dbReference type="PANTHER" id="PTHR12592:SF0">
    <property type="entry name" value="ATP-DEPENDENT (S)-NAD(P)H-HYDRATE DEHYDRATASE"/>
    <property type="match status" value="1"/>
</dbReference>
<dbReference type="EC" id="4.2.1.136" evidence="19"/>
<dbReference type="Proteomes" id="UP001056708">
    <property type="component" value="Chromosome"/>
</dbReference>
<dbReference type="PROSITE" id="PS51383">
    <property type="entry name" value="YJEF_C_3"/>
    <property type="match status" value="1"/>
</dbReference>
<evidence type="ECO:0000313" key="23">
    <source>
        <dbReference type="Proteomes" id="UP001056708"/>
    </source>
</evidence>
<keyword evidence="8 17" id="KW-0521">NADP</keyword>
<evidence type="ECO:0000256" key="11">
    <source>
        <dbReference type="ARBA" id="ARBA00023235"/>
    </source>
</evidence>
<dbReference type="SUPFAM" id="SSF64153">
    <property type="entry name" value="YjeF N-terminal domain-like"/>
    <property type="match status" value="1"/>
</dbReference>
<feature type="binding site" evidence="18">
    <location>
        <position position="129"/>
    </location>
    <ligand>
        <name>K(+)</name>
        <dbReference type="ChEBI" id="CHEBI:29103"/>
    </ligand>
</feature>
<dbReference type="InterPro" id="IPR029056">
    <property type="entry name" value="Ribokinase-like"/>
</dbReference>
<evidence type="ECO:0000313" key="22">
    <source>
        <dbReference type="EMBL" id="USR89800.1"/>
    </source>
</evidence>
<feature type="binding site" evidence="18">
    <location>
        <position position="162"/>
    </location>
    <ligand>
        <name>(6S)-NADPHX</name>
        <dbReference type="ChEBI" id="CHEBI:64076"/>
    </ligand>
</feature>
<feature type="binding site" evidence="18">
    <location>
        <position position="165"/>
    </location>
    <ligand>
        <name>K(+)</name>
        <dbReference type="ChEBI" id="CHEBI:29103"/>
    </ligand>
</feature>
<keyword evidence="13" id="KW-0511">Multifunctional enzyme</keyword>
<dbReference type="PROSITE" id="PS51385">
    <property type="entry name" value="YJEF_N"/>
    <property type="match status" value="1"/>
</dbReference>
<keyword evidence="12 17" id="KW-0456">Lyase</keyword>
<dbReference type="InterPro" id="IPR030677">
    <property type="entry name" value="Nnr"/>
</dbReference>
<dbReference type="InterPro" id="IPR017953">
    <property type="entry name" value="Carbohydrate_kinase_pred_CS"/>
</dbReference>
<evidence type="ECO:0000256" key="8">
    <source>
        <dbReference type="ARBA" id="ARBA00022857"/>
    </source>
</evidence>
<evidence type="ECO:0000256" key="2">
    <source>
        <dbReference type="ARBA" id="ARBA00000909"/>
    </source>
</evidence>
<protein>
    <recommendedName>
        <fullName evidence="19">Bifunctional NAD(P)H-hydrate repair enzyme</fullName>
    </recommendedName>
    <alternativeName>
        <fullName evidence="19">Nicotinamide nucleotide repair protein</fullName>
    </alternativeName>
    <domain>
        <recommendedName>
            <fullName evidence="19">ADP-dependent (S)-NAD(P)H-hydrate dehydratase</fullName>
            <ecNumber evidence="19">4.2.1.136</ecNumber>
        </recommendedName>
        <alternativeName>
            <fullName evidence="19">ADP-dependent NAD(P)HX dehydratase</fullName>
        </alternativeName>
    </domain>
    <domain>
        <recommendedName>
            <fullName evidence="19">NAD(P)H-hydrate epimerase</fullName>
            <ecNumber evidence="19">5.1.99.6</ecNumber>
        </recommendedName>
    </domain>
</protein>
<comment type="catalytic activity">
    <reaction evidence="16 17 19">
        <text>(6S)-NADPHX + ADP = AMP + phosphate + NADPH + H(+)</text>
        <dbReference type="Rhea" id="RHEA:32235"/>
        <dbReference type="ChEBI" id="CHEBI:15378"/>
        <dbReference type="ChEBI" id="CHEBI:43474"/>
        <dbReference type="ChEBI" id="CHEBI:57783"/>
        <dbReference type="ChEBI" id="CHEBI:64076"/>
        <dbReference type="ChEBI" id="CHEBI:456215"/>
        <dbReference type="ChEBI" id="CHEBI:456216"/>
        <dbReference type="EC" id="4.2.1.136"/>
    </reaction>
</comment>
<gene>
    <name evidence="17" type="primary">nnrD</name>
    <name evidence="18" type="synonym">nnrE</name>
    <name evidence="22" type="ORF">NEA10_13105</name>
</gene>
<dbReference type="HAMAP" id="MF_01966">
    <property type="entry name" value="NADHX_epimerase"/>
    <property type="match status" value="1"/>
</dbReference>
<dbReference type="PANTHER" id="PTHR12592">
    <property type="entry name" value="ATP-DEPENDENT (S)-NAD(P)H-HYDRATE DEHYDRATASE FAMILY MEMBER"/>
    <property type="match status" value="1"/>
</dbReference>
<comment type="similarity">
    <text evidence="17">Belongs to the NnrD/CARKD family.</text>
</comment>
<dbReference type="Gene3D" id="3.40.50.10260">
    <property type="entry name" value="YjeF N-terminal domain"/>
    <property type="match status" value="1"/>
</dbReference>
<evidence type="ECO:0000256" key="15">
    <source>
        <dbReference type="ARBA" id="ARBA00048238"/>
    </source>
</evidence>
<feature type="binding site" evidence="18">
    <location>
        <begin position="133"/>
        <end position="139"/>
    </location>
    <ligand>
        <name>(6S)-NADPHX</name>
        <dbReference type="ChEBI" id="CHEBI:64076"/>
    </ligand>
</feature>
<dbReference type="CDD" id="cd01171">
    <property type="entry name" value="YXKO-related"/>
    <property type="match status" value="1"/>
</dbReference>
<dbReference type="Pfam" id="PF03853">
    <property type="entry name" value="YjeF_N"/>
    <property type="match status" value="1"/>
</dbReference>
<evidence type="ECO:0000259" key="20">
    <source>
        <dbReference type="PROSITE" id="PS51383"/>
    </source>
</evidence>
<dbReference type="PIRSF" id="PIRSF017184">
    <property type="entry name" value="Nnr"/>
    <property type="match status" value="1"/>
</dbReference>
<organism evidence="22 23">
    <name type="scientific">Phormidium yuhuli AB48</name>
    <dbReference type="NCBI Taxonomy" id="2940671"/>
    <lineage>
        <taxon>Bacteria</taxon>
        <taxon>Bacillati</taxon>
        <taxon>Cyanobacteriota</taxon>
        <taxon>Cyanophyceae</taxon>
        <taxon>Oscillatoriophycideae</taxon>
        <taxon>Oscillatoriales</taxon>
        <taxon>Oscillatoriaceae</taxon>
        <taxon>Phormidium</taxon>
        <taxon>Phormidium yuhuli</taxon>
    </lineage>
</organism>
<feature type="binding site" evidence="17">
    <location>
        <position position="454"/>
    </location>
    <ligand>
        <name>AMP</name>
        <dbReference type="ChEBI" id="CHEBI:456215"/>
    </ligand>
</feature>
<keyword evidence="7 17" id="KW-0067">ATP-binding</keyword>
<comment type="similarity">
    <text evidence="3 19">In the N-terminal section; belongs to the NnrE/AIBP family.</text>
</comment>
<comment type="catalytic activity">
    <reaction evidence="1 18 19">
        <text>(6R)-NADHX = (6S)-NADHX</text>
        <dbReference type="Rhea" id="RHEA:32215"/>
        <dbReference type="ChEBI" id="CHEBI:64074"/>
        <dbReference type="ChEBI" id="CHEBI:64075"/>
        <dbReference type="EC" id="5.1.99.6"/>
    </reaction>
</comment>
<dbReference type="Pfam" id="PF01256">
    <property type="entry name" value="Carb_kinase"/>
    <property type="match status" value="1"/>
</dbReference>
<comment type="catalytic activity">
    <reaction evidence="2 18 19">
        <text>(6R)-NADPHX = (6S)-NADPHX</text>
        <dbReference type="Rhea" id="RHEA:32227"/>
        <dbReference type="ChEBI" id="CHEBI:64076"/>
        <dbReference type="ChEBI" id="CHEBI:64077"/>
        <dbReference type="EC" id="5.1.99.6"/>
    </reaction>
</comment>
<proteinExistence type="inferred from homology"/>
<feature type="binding site" evidence="18">
    <location>
        <begin position="68"/>
        <end position="72"/>
    </location>
    <ligand>
        <name>(6S)-NADPHX</name>
        <dbReference type="ChEBI" id="CHEBI:64076"/>
    </ligand>
</feature>
<name>A0ABY5ALV3_9CYAN</name>
<feature type="domain" description="YjeF N-terminal" evidence="21">
    <location>
        <begin position="17"/>
        <end position="219"/>
    </location>
</feature>
<comment type="similarity">
    <text evidence="18">Belongs to the NnrE/AIBP family.</text>
</comment>
<dbReference type="InterPro" id="IPR036652">
    <property type="entry name" value="YjeF_N_dom_sf"/>
</dbReference>
<comment type="catalytic activity">
    <reaction evidence="15 17 19">
        <text>(6S)-NADHX + ADP = AMP + phosphate + NADH + H(+)</text>
        <dbReference type="Rhea" id="RHEA:32223"/>
        <dbReference type="ChEBI" id="CHEBI:15378"/>
        <dbReference type="ChEBI" id="CHEBI:43474"/>
        <dbReference type="ChEBI" id="CHEBI:57945"/>
        <dbReference type="ChEBI" id="CHEBI:64074"/>
        <dbReference type="ChEBI" id="CHEBI:456215"/>
        <dbReference type="ChEBI" id="CHEBI:456216"/>
        <dbReference type="EC" id="4.2.1.136"/>
    </reaction>
</comment>
<comment type="function">
    <text evidence="17">Catalyzes the dehydration of the S-form of NAD(P)HX at the expense of ADP, which is converted to AMP. Together with NAD(P)HX epimerase, which catalyzes the epimerization of the S- and R-forms, the enzyme allows the repair of both epimers of NAD(P)HX, a damaged form of NAD(P)H that is a result of enzymatic or heat-dependent hydration.</text>
</comment>
<dbReference type="SUPFAM" id="SSF53613">
    <property type="entry name" value="Ribokinase-like"/>
    <property type="match status" value="1"/>
</dbReference>
<evidence type="ECO:0000256" key="16">
    <source>
        <dbReference type="ARBA" id="ARBA00049209"/>
    </source>
</evidence>
<dbReference type="Gene3D" id="3.40.1190.20">
    <property type="match status" value="1"/>
</dbReference>
<evidence type="ECO:0000256" key="1">
    <source>
        <dbReference type="ARBA" id="ARBA00000013"/>
    </source>
</evidence>
<comment type="similarity">
    <text evidence="4 19">In the C-terminal section; belongs to the NnrD/CARKD family.</text>
</comment>
<evidence type="ECO:0000256" key="9">
    <source>
        <dbReference type="ARBA" id="ARBA00022958"/>
    </source>
</evidence>
<keyword evidence="23" id="KW-1185">Reference proteome</keyword>
<dbReference type="NCBIfam" id="TIGR00197">
    <property type="entry name" value="yjeF_nterm"/>
    <property type="match status" value="1"/>
</dbReference>
<feature type="binding site" evidence="17">
    <location>
        <position position="391"/>
    </location>
    <ligand>
        <name>(6S)-NADPHX</name>
        <dbReference type="ChEBI" id="CHEBI:64076"/>
    </ligand>
</feature>
<sequence>MSVELDLDRIIVSAAEMSAIETRLFDAGFPVAALMEKVAGRIAQWIQHWLSQQTPNPPHLGVLVGPGHNGGDALVVARELWFQGYPISIYRPLDKAKPLTQAHFDYATSLGIPILDRWQDLQDCQVIVDGLFGFGQTRPIEGKLADLLTWVNQQPQQRLSIDIPSGIHTDTGEVLGVAFQADVTLCLGLWKRGLFQDAALDVLGEVQRLDFDIPWADVAAVLGPVPQWQRITPESARSALPLPRPQFTHKYQQGQLLLIAGSRQYGGAASLAALGARASGVGMLTLAVPESLQPLLNQQVPEALVLACPETPQGAIAQLPRDCDLNRYDAIALGPGLTQQTPTLLEQTLQIDSPLVLDADGLNLLAADSNWQGGEANITPWRSSPLILTPHPGEFRRLFPHLSAPHPAEAAQQAASQSGALVVLKGARVVIARPDGSLAINPESTPALARGGSGDVLTGLMAGLVAIAACQKRAIAPLVHSAVWWHAQGALRAQQQRGVLGVDAWTLSQTLPLVVAGQV</sequence>
<comment type="function">
    <text evidence="14 19">Bifunctional enzyme that catalyzes the epimerization of the S- and R-forms of NAD(P)HX and the dehydration of the S-form of NAD(P)HX at the expense of ADP, which is converted to AMP. This allows the repair of both epimers of NAD(P)HX, a damaged form of NAD(P)H that is a result of enzymatic or heat-dependent hydration.</text>
</comment>
<dbReference type="PROSITE" id="PS01050">
    <property type="entry name" value="YJEF_C_2"/>
    <property type="match status" value="1"/>
</dbReference>
<evidence type="ECO:0000256" key="17">
    <source>
        <dbReference type="HAMAP-Rule" id="MF_01965"/>
    </source>
</evidence>
<dbReference type="EMBL" id="CP098611">
    <property type="protein sequence ID" value="USR89800.1"/>
    <property type="molecule type" value="Genomic_DNA"/>
</dbReference>
<comment type="function">
    <text evidence="18">Catalyzes the epimerization of the S- and R-forms of NAD(P)HX, a damaged form of NAD(P)H that is a result of enzymatic or heat-dependent hydration. This is a prerequisite for the S-specific NAD(P)H-hydrate dehydratase to allow the repair of both epimers of NAD(P)HX.</text>
</comment>
<evidence type="ECO:0000256" key="19">
    <source>
        <dbReference type="PIRNR" id="PIRNR017184"/>
    </source>
</evidence>
<evidence type="ECO:0000256" key="14">
    <source>
        <dbReference type="ARBA" id="ARBA00025153"/>
    </source>
</evidence>
<comment type="cofactor">
    <cofactor evidence="18 19">
        <name>K(+)</name>
        <dbReference type="ChEBI" id="CHEBI:29103"/>
    </cofactor>
    <text evidence="18 19">Binds 1 potassium ion per subunit.</text>
</comment>
<feature type="binding site" evidence="17">
    <location>
        <position position="455"/>
    </location>
    <ligand>
        <name>(6S)-NADPHX</name>
        <dbReference type="ChEBI" id="CHEBI:64076"/>
    </ligand>
</feature>
<evidence type="ECO:0000259" key="21">
    <source>
        <dbReference type="PROSITE" id="PS51385"/>
    </source>
</evidence>
<evidence type="ECO:0000256" key="10">
    <source>
        <dbReference type="ARBA" id="ARBA00023027"/>
    </source>
</evidence>
<dbReference type="NCBIfam" id="TIGR00196">
    <property type="entry name" value="yjeF_cterm"/>
    <property type="match status" value="1"/>
</dbReference>
<evidence type="ECO:0000256" key="18">
    <source>
        <dbReference type="HAMAP-Rule" id="MF_01966"/>
    </source>
</evidence>
<reference evidence="22" key="1">
    <citation type="submission" date="2022-06" db="EMBL/GenBank/DDBJ databases">
        <title>Genome sequence of Phormidium yuhuli AB48 isolated from an industrial photobioreactor environment.</title>
        <authorList>
            <person name="Qiu Y."/>
            <person name="Noonan A.J.C."/>
            <person name="Dofher K."/>
            <person name="Koch M."/>
            <person name="Kieft B."/>
            <person name="Lin X."/>
            <person name="Ziels R.M."/>
            <person name="Hallam S.J."/>
        </authorList>
    </citation>
    <scope>NUCLEOTIDE SEQUENCE</scope>
    <source>
        <strain evidence="22">AB48</strain>
    </source>
</reference>
<evidence type="ECO:0000256" key="6">
    <source>
        <dbReference type="ARBA" id="ARBA00022741"/>
    </source>
</evidence>
<evidence type="ECO:0000256" key="13">
    <source>
        <dbReference type="ARBA" id="ARBA00023268"/>
    </source>
</evidence>
<keyword evidence="6 17" id="KW-0547">Nucleotide-binding</keyword>
<keyword evidence="9 18" id="KW-0630">Potassium</keyword>
<dbReference type="HAMAP" id="MF_01965">
    <property type="entry name" value="NADHX_dehydratase"/>
    <property type="match status" value="1"/>
</dbReference>
<feature type="binding site" evidence="17">
    <location>
        <position position="268"/>
    </location>
    <ligand>
        <name>(6S)-NADPHX</name>
        <dbReference type="ChEBI" id="CHEBI:64076"/>
    </ligand>
</feature>
<dbReference type="InterPro" id="IPR000631">
    <property type="entry name" value="CARKD"/>
</dbReference>
<dbReference type="EC" id="5.1.99.6" evidence="19"/>
<accession>A0ABY5ALV3</accession>